<evidence type="ECO:0000313" key="2">
    <source>
        <dbReference type="Proteomes" id="UP000003009"/>
    </source>
</evidence>
<evidence type="ECO:0000313" key="1">
    <source>
        <dbReference type="EMBL" id="EEP67226.1"/>
    </source>
</evidence>
<name>C4GKG7_9NEIS</name>
<sequence length="53" mass="6035">MRMFIFRLLFLFSAGWGSLKRGLPETQFEIVVDLKFVNGWLLISPCGGADLLM</sequence>
<organism evidence="1 2">
    <name type="scientific">Kingella oralis ATCC 51147</name>
    <dbReference type="NCBI Taxonomy" id="629741"/>
    <lineage>
        <taxon>Bacteria</taxon>
        <taxon>Pseudomonadati</taxon>
        <taxon>Pseudomonadota</taxon>
        <taxon>Betaproteobacteria</taxon>
        <taxon>Neisseriales</taxon>
        <taxon>Neisseriaceae</taxon>
        <taxon>Kingella</taxon>
    </lineage>
</organism>
<proteinExistence type="predicted"/>
<protein>
    <submittedName>
        <fullName evidence="1">Uncharacterized protein</fullName>
    </submittedName>
</protein>
<dbReference type="HOGENOM" id="CLU_3062452_0_0_4"/>
<gene>
    <name evidence="1" type="ORF">GCWU000324_01470</name>
</gene>
<dbReference type="EMBL" id="ACJW02000003">
    <property type="protein sequence ID" value="EEP67226.1"/>
    <property type="molecule type" value="Genomic_DNA"/>
</dbReference>
<accession>C4GKG7</accession>
<dbReference type="STRING" id="629741.GCWU000324_01470"/>
<comment type="caution">
    <text evidence="1">The sequence shown here is derived from an EMBL/GenBank/DDBJ whole genome shotgun (WGS) entry which is preliminary data.</text>
</comment>
<keyword evidence="2" id="KW-1185">Reference proteome</keyword>
<dbReference type="AlphaFoldDB" id="C4GKG7"/>
<dbReference type="Proteomes" id="UP000003009">
    <property type="component" value="Unassembled WGS sequence"/>
</dbReference>
<reference evidence="1" key="1">
    <citation type="submission" date="2009-04" db="EMBL/GenBank/DDBJ databases">
        <authorList>
            <person name="Weinstock G."/>
            <person name="Sodergren E."/>
            <person name="Clifton S."/>
            <person name="Fulton L."/>
            <person name="Fulton B."/>
            <person name="Courtney L."/>
            <person name="Fronick C."/>
            <person name="Harrison M."/>
            <person name="Strong C."/>
            <person name="Farmer C."/>
            <person name="Delahaunty K."/>
            <person name="Markovic C."/>
            <person name="Hall O."/>
            <person name="Minx P."/>
            <person name="Tomlinson C."/>
            <person name="Mitreva M."/>
            <person name="Nelson J."/>
            <person name="Hou S."/>
            <person name="Wollam A."/>
            <person name="Pepin K.H."/>
            <person name="Johnson M."/>
            <person name="Bhonagiri V."/>
            <person name="Nash W.E."/>
            <person name="Warren W."/>
            <person name="Chinwalla A."/>
            <person name="Mardis E.R."/>
            <person name="Wilson R.K."/>
        </authorList>
    </citation>
    <scope>NUCLEOTIDE SEQUENCE [LARGE SCALE GENOMIC DNA]</scope>
    <source>
        <strain evidence="1">ATCC 51147</strain>
    </source>
</reference>